<comment type="caution">
    <text evidence="2">The sequence shown here is derived from an EMBL/GenBank/DDBJ whole genome shotgun (WGS) entry which is preliminary data.</text>
</comment>
<dbReference type="GO" id="GO:0003676">
    <property type="term" value="F:nucleic acid binding"/>
    <property type="evidence" value="ECO:0007669"/>
    <property type="project" value="InterPro"/>
</dbReference>
<dbReference type="Proteomes" id="UP000189670">
    <property type="component" value="Unassembled WGS sequence"/>
</dbReference>
<dbReference type="Pfam" id="PF09299">
    <property type="entry name" value="Mu-transpos_C"/>
    <property type="match status" value="1"/>
</dbReference>
<dbReference type="AlphaFoldDB" id="A0A1V1P7X8"/>
<gene>
    <name evidence="2" type="ORF">OMM_02913</name>
</gene>
<protein>
    <submittedName>
        <fullName evidence="2">Integrase catalytic subunit</fullName>
    </submittedName>
</protein>
<feature type="domain" description="Integrase catalytic" evidence="1">
    <location>
        <begin position="62"/>
        <end position="229"/>
    </location>
</feature>
<dbReference type="EMBL" id="ATBP01000354">
    <property type="protein sequence ID" value="ETR70884.1"/>
    <property type="molecule type" value="Genomic_DNA"/>
</dbReference>
<evidence type="ECO:0000259" key="1">
    <source>
        <dbReference type="PROSITE" id="PS50994"/>
    </source>
</evidence>
<dbReference type="InterPro" id="IPR012337">
    <property type="entry name" value="RNaseH-like_sf"/>
</dbReference>
<organism evidence="2 3">
    <name type="scientific">Candidatus Magnetoglobus multicellularis str. Araruama</name>
    <dbReference type="NCBI Taxonomy" id="890399"/>
    <lineage>
        <taxon>Bacteria</taxon>
        <taxon>Pseudomonadati</taxon>
        <taxon>Thermodesulfobacteriota</taxon>
        <taxon>Desulfobacteria</taxon>
        <taxon>Desulfobacterales</taxon>
        <taxon>Desulfobacteraceae</taxon>
        <taxon>Candidatus Magnetoglobus</taxon>
    </lineage>
</organism>
<dbReference type="PROSITE" id="PS50994">
    <property type="entry name" value="INTEGRASE"/>
    <property type="match status" value="1"/>
</dbReference>
<dbReference type="InterPro" id="IPR001584">
    <property type="entry name" value="Integrase_cat-core"/>
</dbReference>
<dbReference type="Gene3D" id="3.30.420.10">
    <property type="entry name" value="Ribonuclease H-like superfamily/Ribonuclease H"/>
    <property type="match status" value="1"/>
</dbReference>
<name>A0A1V1P7X8_9BACT</name>
<dbReference type="PANTHER" id="PTHR35004:SF6">
    <property type="entry name" value="TRANSPOSASE"/>
    <property type="match status" value="1"/>
</dbReference>
<evidence type="ECO:0000313" key="2">
    <source>
        <dbReference type="EMBL" id="ETR70884.1"/>
    </source>
</evidence>
<dbReference type="InterPro" id="IPR015378">
    <property type="entry name" value="Transposase-like_Mu_C"/>
</dbReference>
<dbReference type="PANTHER" id="PTHR35004">
    <property type="entry name" value="TRANSPOSASE RV3428C-RELATED"/>
    <property type="match status" value="1"/>
</dbReference>
<evidence type="ECO:0000313" key="3">
    <source>
        <dbReference type="Proteomes" id="UP000189670"/>
    </source>
</evidence>
<reference evidence="3" key="1">
    <citation type="submission" date="2012-11" db="EMBL/GenBank/DDBJ databases">
        <authorList>
            <person name="Lucero-Rivera Y.E."/>
            <person name="Tovar-Ramirez D."/>
        </authorList>
    </citation>
    <scope>NUCLEOTIDE SEQUENCE [LARGE SCALE GENOMIC DNA]</scope>
    <source>
        <strain evidence="3">Araruama</strain>
    </source>
</reference>
<dbReference type="SUPFAM" id="SSF53098">
    <property type="entry name" value="Ribonuclease H-like"/>
    <property type="match status" value="1"/>
</dbReference>
<dbReference type="GO" id="GO:0015074">
    <property type="term" value="P:DNA integration"/>
    <property type="evidence" value="ECO:0007669"/>
    <property type="project" value="InterPro"/>
</dbReference>
<proteinExistence type="predicted"/>
<dbReference type="Pfam" id="PF00665">
    <property type="entry name" value="rve"/>
    <property type="match status" value="1"/>
</dbReference>
<accession>A0A1V1P7X8</accession>
<dbReference type="InterPro" id="IPR036397">
    <property type="entry name" value="RNaseH_sf"/>
</dbReference>
<sequence>MDKAVSLKKEQPYRSDRTINRILQVQDSIIIPRSTLYRHLKEEGATRIKLGVSKMKVRKRIVKDHTHDLWVGDFEEGPYVMENNDVRPTYLCAFIDHYSRYIVDARYYLRQNLDILIDSWIRALALHGAPRILYVDNAKVYHSHGLKQACYTTNTRLKHRPKGEPETGGLIERFFQTVQSQFESEVRSNKILPLEELNRKFKAYVSMAYHKDIHTDINKQPEHAYQEGLQQIREVEINEVISAFMQKLPRTVNRTYSDIQLNKKYFRVDKKYRGDRVEVRYDIFSHVEIIEIYSLKGVYLGKGYLHNREEGEEADFQTSTSIPKHDYLELLVREHEKELDSQVKGIDYREVVNDRLWPFHSFVNTFASLLGRKGGISAFTSEELETLKKTYNQSLSINKEMLLEAFELSDSKTLPYIIYELKQLIKLKGK</sequence>